<evidence type="ECO:0000313" key="7">
    <source>
        <dbReference type="Ensembl" id="ENSSPUP00000012139.1"/>
    </source>
</evidence>
<evidence type="ECO:0000256" key="4">
    <source>
        <dbReference type="ARBA" id="ARBA00038123"/>
    </source>
</evidence>
<dbReference type="AlphaFoldDB" id="A0A8D0GVQ7"/>
<feature type="coiled-coil region" evidence="5">
    <location>
        <begin position="260"/>
        <end position="565"/>
    </location>
</feature>
<keyword evidence="3" id="KW-0206">Cytoskeleton</keyword>
<proteinExistence type="inferred from homology"/>
<feature type="compositionally biased region" description="Polar residues" evidence="6">
    <location>
        <begin position="1"/>
        <end position="11"/>
    </location>
</feature>
<evidence type="ECO:0000256" key="3">
    <source>
        <dbReference type="ARBA" id="ARBA00023212"/>
    </source>
</evidence>
<dbReference type="GO" id="GO:0005814">
    <property type="term" value="C:centriole"/>
    <property type="evidence" value="ECO:0007669"/>
    <property type="project" value="UniProtKB-SubCell"/>
</dbReference>
<dbReference type="InterPro" id="IPR051877">
    <property type="entry name" value="Centriole_BasalBody_StrucProt"/>
</dbReference>
<dbReference type="Proteomes" id="UP000694392">
    <property type="component" value="Unplaced"/>
</dbReference>
<comment type="similarity">
    <text evidence="4">Belongs to the CEP135/TSGA10 family.</text>
</comment>
<feature type="compositionally biased region" description="Basic and acidic residues" evidence="6">
    <location>
        <begin position="662"/>
        <end position="680"/>
    </location>
</feature>
<feature type="region of interest" description="Disordered" evidence="6">
    <location>
        <begin position="653"/>
        <end position="680"/>
    </location>
</feature>
<accession>A0A8D0GVQ7</accession>
<dbReference type="PANTHER" id="PTHR20544:SF2">
    <property type="entry name" value="TESTIS SPECIFIC 10"/>
    <property type="match status" value="1"/>
</dbReference>
<evidence type="ECO:0000256" key="6">
    <source>
        <dbReference type="SAM" id="MobiDB-lite"/>
    </source>
</evidence>
<dbReference type="GO" id="GO:0030031">
    <property type="term" value="P:cell projection assembly"/>
    <property type="evidence" value="ECO:0007669"/>
    <property type="project" value="Ensembl"/>
</dbReference>
<dbReference type="Ensembl" id="ENSSPUT00000012944.1">
    <property type="protein sequence ID" value="ENSSPUP00000012139.1"/>
    <property type="gene ID" value="ENSSPUG00000009289.1"/>
</dbReference>
<dbReference type="GO" id="GO:0035686">
    <property type="term" value="C:sperm fibrous sheath"/>
    <property type="evidence" value="ECO:0007669"/>
    <property type="project" value="Ensembl"/>
</dbReference>
<comment type="subcellular location">
    <subcellularLocation>
        <location evidence="1">Cytoplasm</location>
        <location evidence="1">Cytoskeleton</location>
        <location evidence="1">Microtubule organizing center</location>
        <location evidence="1">Centrosome</location>
        <location evidence="1">Centriole</location>
    </subcellularLocation>
</comment>
<dbReference type="SUPFAM" id="SSF57997">
    <property type="entry name" value="Tropomyosin"/>
    <property type="match status" value="1"/>
</dbReference>
<reference evidence="7" key="2">
    <citation type="submission" date="2025-09" db="UniProtKB">
        <authorList>
            <consortium name="Ensembl"/>
        </authorList>
    </citation>
    <scope>IDENTIFICATION</scope>
</reference>
<protein>
    <submittedName>
        <fullName evidence="7">Testis specific 10</fullName>
    </submittedName>
</protein>
<dbReference type="OMA" id="DAKNEIH"/>
<evidence type="ECO:0000256" key="2">
    <source>
        <dbReference type="ARBA" id="ARBA00022490"/>
    </source>
</evidence>
<dbReference type="GO" id="GO:0043005">
    <property type="term" value="C:neuron projection"/>
    <property type="evidence" value="ECO:0007669"/>
    <property type="project" value="Ensembl"/>
</dbReference>
<dbReference type="GeneTree" id="ENSGT00940000159205"/>
<keyword evidence="2" id="KW-0963">Cytoplasm</keyword>
<gene>
    <name evidence="7" type="primary">TSGA10</name>
</gene>
<keyword evidence="5" id="KW-0175">Coiled coil</keyword>
<dbReference type="GO" id="GO:0097228">
    <property type="term" value="C:sperm principal piece"/>
    <property type="evidence" value="ECO:0007669"/>
    <property type="project" value="Ensembl"/>
</dbReference>
<sequence length="680" mass="79227">MFRNASSSPKRSPSRGCGMHCDPEYVKIMREREELKSMLEKYERHMAEIQGNIKVLTGDRDKIIVLYDRAQEEISRLRQETIKTSKTSKAAMSAQTVLRRVETERDTALCDFRRMSTERDSLRERLKISQETAFNEKAHLEQRIEELELTVQSLDTERLEQLSKLALMKETIDSVEMEMKLLARRAMESENELGKQKSMCASLSLLKEKAEENLSETQRQLAKKKYELQLTQEKIMCLDEKIGEINVAFPKEIHALKATIADLDMEKDSLQDCLDEKTEKIASFEESLIIEENTISNLKNTISDLEHSLKQAAEAVRISEKDIGRLRQKLDETNDELALTGKERESLAHENERLQEQLYSVKQEKQLFHHTLTKCQNELDDLKLKVEDTNTDIARLKSILNSKERENRELLENYRSASEQAESWETKFHQREGDGSSVRVELLNVESENRRLKERMESLETEIEQHLATEKAYKSQISTLGKSLMKMEEELQKVQLEKVSVLADLASTRELCIKLDSSKELLNRQLNSTTQEVERNEWESSRSEIELLRKQLVNERISMQNLESLLVSHREKEFQSQIANQEKESEINCLKEHLCLAENKLAIQSRYCAQFRNTMTQLESELDITKRQLGTERFERERAVQELRRQSMTTSYQLTSTIRATSPERLHRSPERTLDKSLEG</sequence>
<keyword evidence="8" id="KW-1185">Reference proteome</keyword>
<evidence type="ECO:0000256" key="5">
    <source>
        <dbReference type="SAM" id="Coils"/>
    </source>
</evidence>
<dbReference type="Gene3D" id="1.10.287.1490">
    <property type="match status" value="1"/>
</dbReference>
<evidence type="ECO:0000313" key="8">
    <source>
        <dbReference type="Proteomes" id="UP000694392"/>
    </source>
</evidence>
<feature type="coiled-coil region" evidence="5">
    <location>
        <begin position="25"/>
        <end position="87"/>
    </location>
</feature>
<dbReference type="PANTHER" id="PTHR20544">
    <property type="entry name" value="CENTROSOMAL PROTEIN CEP135"/>
    <property type="match status" value="1"/>
</dbReference>
<organism evidence="7 8">
    <name type="scientific">Sphenodon punctatus</name>
    <name type="common">Tuatara</name>
    <name type="synonym">Hatteria punctata</name>
    <dbReference type="NCBI Taxonomy" id="8508"/>
    <lineage>
        <taxon>Eukaryota</taxon>
        <taxon>Metazoa</taxon>
        <taxon>Chordata</taxon>
        <taxon>Craniata</taxon>
        <taxon>Vertebrata</taxon>
        <taxon>Euteleostomi</taxon>
        <taxon>Lepidosauria</taxon>
        <taxon>Sphenodontia</taxon>
        <taxon>Sphenodontidae</taxon>
        <taxon>Sphenodon</taxon>
    </lineage>
</organism>
<feature type="coiled-coil region" evidence="5">
    <location>
        <begin position="130"/>
        <end position="234"/>
    </location>
</feature>
<dbReference type="GO" id="GO:0005737">
    <property type="term" value="C:cytoplasm"/>
    <property type="evidence" value="ECO:0007669"/>
    <property type="project" value="Ensembl"/>
</dbReference>
<feature type="region of interest" description="Disordered" evidence="6">
    <location>
        <begin position="1"/>
        <end position="20"/>
    </location>
</feature>
<name>A0A8D0GVQ7_SPHPU</name>
<reference evidence="7" key="1">
    <citation type="submission" date="2025-08" db="UniProtKB">
        <authorList>
            <consortium name="Ensembl"/>
        </authorList>
    </citation>
    <scope>IDENTIFICATION</scope>
</reference>
<evidence type="ECO:0000256" key="1">
    <source>
        <dbReference type="ARBA" id="ARBA00004114"/>
    </source>
</evidence>